<keyword evidence="2" id="KW-0560">Oxidoreductase</keyword>
<dbReference type="Gene3D" id="3.90.25.10">
    <property type="entry name" value="UDP-galactose 4-epimerase, domain 1"/>
    <property type="match status" value="1"/>
</dbReference>
<dbReference type="InterPro" id="IPR052718">
    <property type="entry name" value="NmrA-type_oxidoreductase"/>
</dbReference>
<dbReference type="RefSeq" id="WP_038331319.1">
    <property type="nucleotide sequence ID" value="NZ_JSYQ01000003.1"/>
</dbReference>
<evidence type="ECO:0000313" key="2">
    <source>
        <dbReference type="EMBL" id="STD58913.1"/>
    </source>
</evidence>
<sequence length="287" mass="31878">MILITGATGALGQQTIKHLLKSKDAKEITVLVRNESKAQTFIDQGINVKIGSYEDINSLEQAMLGIDQLLLIPSPSGTIFSENKNVIDTAKKHGVKHILYTSLLVKNIEKSPLKALLQQHLDTEKYAKESGIPYTILKNTMYADAIPLFVGNDVLENGVYLHAADGKVPFALRRELGEAAANTLLGEKHLNKEYELTASEYYTYADVADALSELSGKQVPFYAETTVEEYENHLMKKGVHAGELFAISGFVTDKRNAVFQLLSNDLEHLLGRKPLPLKESLREIYNF</sequence>
<dbReference type="OrthoDB" id="9780595at2"/>
<dbReference type="PANTHER" id="PTHR47129">
    <property type="entry name" value="QUINONE OXIDOREDUCTASE 2"/>
    <property type="match status" value="1"/>
</dbReference>
<dbReference type="InterPro" id="IPR008030">
    <property type="entry name" value="NmrA-like"/>
</dbReference>
<dbReference type="Pfam" id="PF05368">
    <property type="entry name" value="NmrA"/>
    <property type="match status" value="1"/>
</dbReference>
<dbReference type="STRING" id="343874.GCA_000805695_02001"/>
<dbReference type="Proteomes" id="UP000254737">
    <property type="component" value="Unassembled WGS sequence"/>
</dbReference>
<dbReference type="GO" id="GO:0003955">
    <property type="term" value="F:NAD(P)H dehydrogenase (quinone) activity"/>
    <property type="evidence" value="ECO:0007669"/>
    <property type="project" value="UniProtKB-EC"/>
</dbReference>
<dbReference type="CDD" id="cd05269">
    <property type="entry name" value="TMR_SDR_a"/>
    <property type="match status" value="1"/>
</dbReference>
<protein>
    <submittedName>
        <fullName evidence="2">Quinone oxidoreductase 2</fullName>
        <ecNumber evidence="2">1.6.5.2</ecNumber>
    </submittedName>
</protein>
<dbReference type="Gene3D" id="3.40.50.720">
    <property type="entry name" value="NAD(P)-binding Rossmann-like Domain"/>
    <property type="match status" value="1"/>
</dbReference>
<dbReference type="AlphaFoldDB" id="A0A376GIY0"/>
<dbReference type="InterPro" id="IPR036291">
    <property type="entry name" value="NAD(P)-bd_dom_sf"/>
</dbReference>
<accession>A0A376GIY0</accession>
<feature type="domain" description="NmrA-like" evidence="1">
    <location>
        <begin position="2"/>
        <end position="232"/>
    </location>
</feature>
<dbReference type="PANTHER" id="PTHR47129:SF1">
    <property type="entry name" value="NMRA-LIKE DOMAIN-CONTAINING PROTEIN"/>
    <property type="match status" value="1"/>
</dbReference>
<gene>
    <name evidence="2" type="primary">qorB</name>
    <name evidence="2" type="ORF">NCTC13456_02541</name>
</gene>
<name>A0A376GIY0_9FLAO</name>
<evidence type="ECO:0000313" key="3">
    <source>
        <dbReference type="Proteomes" id="UP000254737"/>
    </source>
</evidence>
<organism evidence="2 3">
    <name type="scientific">Empedobacter falsenii</name>
    <dbReference type="NCBI Taxonomy" id="343874"/>
    <lineage>
        <taxon>Bacteria</taxon>
        <taxon>Pseudomonadati</taxon>
        <taxon>Bacteroidota</taxon>
        <taxon>Flavobacteriia</taxon>
        <taxon>Flavobacteriales</taxon>
        <taxon>Weeksellaceae</taxon>
        <taxon>Empedobacter</taxon>
    </lineage>
</organism>
<dbReference type="SUPFAM" id="SSF51735">
    <property type="entry name" value="NAD(P)-binding Rossmann-fold domains"/>
    <property type="match status" value="1"/>
</dbReference>
<proteinExistence type="predicted"/>
<dbReference type="EMBL" id="UFXS01000001">
    <property type="protein sequence ID" value="STD58913.1"/>
    <property type="molecule type" value="Genomic_DNA"/>
</dbReference>
<evidence type="ECO:0000259" key="1">
    <source>
        <dbReference type="Pfam" id="PF05368"/>
    </source>
</evidence>
<dbReference type="EC" id="1.6.5.2" evidence="2"/>
<reference evidence="2 3" key="1">
    <citation type="submission" date="2018-06" db="EMBL/GenBank/DDBJ databases">
        <authorList>
            <consortium name="Pathogen Informatics"/>
            <person name="Doyle S."/>
        </authorList>
    </citation>
    <scope>NUCLEOTIDE SEQUENCE [LARGE SCALE GENOMIC DNA]</scope>
    <source>
        <strain evidence="2 3">NCTC13456</strain>
    </source>
</reference>